<dbReference type="Gene3D" id="1.10.530.10">
    <property type="match status" value="1"/>
</dbReference>
<evidence type="ECO:0000313" key="4">
    <source>
        <dbReference type="Proteomes" id="UP001207687"/>
    </source>
</evidence>
<evidence type="ECO:0000313" key="3">
    <source>
        <dbReference type="EMBL" id="MCW2281437.1"/>
    </source>
</evidence>
<dbReference type="InterPro" id="IPR023346">
    <property type="entry name" value="Lysozyme-like_dom_sf"/>
</dbReference>
<dbReference type="SUPFAM" id="SSF48371">
    <property type="entry name" value="ARM repeat"/>
    <property type="match status" value="1"/>
</dbReference>
<reference evidence="3" key="1">
    <citation type="submission" date="2023-08" db="EMBL/GenBank/DDBJ databases">
        <title>Genomic analyses of the natural microbiome of Caenorhabditis elegans.</title>
        <authorList>
            <person name="Samuel B."/>
        </authorList>
    </citation>
    <scope>NUCLEOTIDE SEQUENCE</scope>
    <source>
        <strain evidence="3">BIGb0220</strain>
    </source>
</reference>
<organism evidence="3 4">
    <name type="scientific">Lactococcus lactis</name>
    <dbReference type="NCBI Taxonomy" id="1358"/>
    <lineage>
        <taxon>Bacteria</taxon>
        <taxon>Bacillati</taxon>
        <taxon>Bacillota</taxon>
        <taxon>Bacilli</taxon>
        <taxon>Lactobacillales</taxon>
        <taxon>Streptococcaceae</taxon>
        <taxon>Lactococcus</taxon>
    </lineage>
</organism>
<dbReference type="EMBL" id="JAOQNN010000002">
    <property type="protein sequence ID" value="MCW2281437.1"/>
    <property type="molecule type" value="Genomic_DNA"/>
</dbReference>
<comment type="caution">
    <text evidence="3">The sequence shown here is derived from an EMBL/GenBank/DDBJ whole genome shotgun (WGS) entry which is preliminary data.</text>
</comment>
<proteinExistence type="predicted"/>
<dbReference type="CDD" id="cd13402">
    <property type="entry name" value="LT_TF-like"/>
    <property type="match status" value="1"/>
</dbReference>
<name>A0AAW5TPY3_9LACT</name>
<dbReference type="RefSeq" id="WP_264653997.1">
    <property type="nucleotide sequence ID" value="NZ_JAOQNN010000002.1"/>
</dbReference>
<dbReference type="Pfam" id="PF01464">
    <property type="entry name" value="SLT"/>
    <property type="match status" value="1"/>
</dbReference>
<dbReference type="InterPro" id="IPR010090">
    <property type="entry name" value="Phage_tape_meas"/>
</dbReference>
<feature type="domain" description="Transglycosylase SLT" evidence="1">
    <location>
        <begin position="1399"/>
        <end position="1473"/>
    </location>
</feature>
<feature type="domain" description="Phage tail tape measure protein" evidence="2">
    <location>
        <begin position="202"/>
        <end position="388"/>
    </location>
</feature>
<dbReference type="Proteomes" id="UP001207687">
    <property type="component" value="Unassembled WGS sequence"/>
</dbReference>
<dbReference type="PANTHER" id="PTHR21525">
    <property type="entry name" value="MOTILE SPERM PROTEIN"/>
    <property type="match status" value="1"/>
</dbReference>
<accession>A0AAW5TPY3</accession>
<dbReference type="InterPro" id="IPR016024">
    <property type="entry name" value="ARM-type_fold"/>
</dbReference>
<dbReference type="SUPFAM" id="SSF53955">
    <property type="entry name" value="Lysozyme-like"/>
    <property type="match status" value="1"/>
</dbReference>
<evidence type="ECO:0000259" key="1">
    <source>
        <dbReference type="Pfam" id="PF01464"/>
    </source>
</evidence>
<gene>
    <name evidence="3" type="ORF">M2256_001959</name>
</gene>
<dbReference type="Gene3D" id="1.20.120.20">
    <property type="entry name" value="Apolipoprotein"/>
    <property type="match status" value="1"/>
</dbReference>
<dbReference type="PANTHER" id="PTHR21525:SF9">
    <property type="entry name" value="CHANNEL_COLICIN DOMAIN-CONTAINING PROTEIN"/>
    <property type="match status" value="1"/>
</dbReference>
<dbReference type="Pfam" id="PF10145">
    <property type="entry name" value="PhageMin_Tail"/>
    <property type="match status" value="1"/>
</dbReference>
<evidence type="ECO:0000259" key="2">
    <source>
        <dbReference type="Pfam" id="PF10145"/>
    </source>
</evidence>
<dbReference type="InterPro" id="IPR008258">
    <property type="entry name" value="Transglycosylase_SLT_dom_1"/>
</dbReference>
<protein>
    <submittedName>
        <fullName evidence="3">SLT domain-containing protein/phage-related minor tail protein</fullName>
    </submittedName>
</protein>
<sequence>MSADGTINIDILLNKKEEFLNDAKKIDEILKALGKNTGEQMDASFTNEAKTLETKAKNTKKVIDLTFEKPVEVEIKAEDTEVKNSSEKVKKKLDEIPNKKETKIDAETQNAQKNIEKLGKKVEESGQSFSKLKEIIAGTFVGMLAAKGVEKVTSSLSCWIEQIGAVQDAHIKLKNTLGLSEEQAKSYAAVTRGLFTSGYVDSIEDATDVVKTLNTQLKEMPSGDMARISRYATILRDQFDMDLNESLRGINSLMTNFGLSADEAFDYMIKGAQRGLDKTDELGDNLAEYGQIWSQAGFDVKNMFGILENGLKSGAYNLDKVNDFVKEFTISLNDGRIEENLNSFSDDTKQLFNQFKAGKATASDVFKSVISDLKNTQNQQEKLSTASTIWSALGEDNAMKVIESLGDVNDAYENVSGTAEKTAEETEKSFGVRFKSTIRQVEALLIPVGNKILDITEKYMPSFGEVSGKVFGGIWTSVDKVCSYLDSHKKNIVDIIDNGKKILGIVADTTWTVFKDILNLISGFLGDVNENGKKAQDPLQQIDDILTNLAKHKDEIERVTKIVLAMWATKKIFAFISAVKEAKKALMELKAVELITGDSGLLNFKGLKIGKGTNKATKGAEEVLEGAEAAKSLTKLGKVGEVAKGGLKTAGRGIAGLDVLFSLFELIGINKNNAGKKVGAATGSLGGTVAGGVAGATIGSAVPVIGTAVGGAIGAGLGALGGTALGKKLGGEIQQGLKKYGPTIKKTLGNFFTGKLGWEQSLGKSASSAVKTANKTISSFGKIISKKFEPVKKLLSSLGKNITSTFNSVQKNISKVIGSISKTLSSFGKTIKKTISPIVEVIIHIFRTAFWIIYGTIRLVFQGIEKIVKKFFKWVSPYISKALEGISKTLKSLIKIVQSIWDNIYNITHEVWNKICKIAKGIWENIKKFIVTPVKTAWKDVEGFFGKIFNIGKDIFGKLCDFVRDTWKAIKKNIIEPISEVLKPVEKVVSSIFDSVSTWFGKIWNTVSSVFGDIVKAATDLPKNIGNAISGGIDYILSSVKDIANTMIDWISKGVNGVLHGINWVLDKVHAPKDVKWKDWKPKKFAQGTKGKTSEGQFAIINDAPGADYQELVLHPDGKARVYEGRNRLTYLPKGSEVLEGSKTKDLLNILDIPKYKEGTGKGVLSTLWEQAKDIGENVMDFIDDPLSLLKGAVKKFVNFGNDLIDPYYTIAKGGVSHLINGVKDWFIDKIQSLVGSSGSFDGVMNGNGVYQYLVDIANQAISKFGMSGITSGYRPGDRYWHGKHQAIDIAYPASMNYSGKYFEPANWVFDNFADKVGYVITQGKVRDRSGQSGQPATGVWETWPDNDHYDHLHITGKLGTGEISKGASGSGAERWRGQVIKAANMVGFPTDKSHIDRIIAQIQTESGGNEKAVQGNIGDINNITGDLAKGLMQTISATFNAYKVPGHDNIFNGFDNILAALRYIMSRYGVGSGFFANIGMGHGYANGGWASIPSIFGEVPGEPEVAINPKRDTADELIIEAINARTKEAPHSLAAKISKVLQSAKQDMQSILPESSKIPTSSQSIASRYTTIKSNRNMEHD</sequence>